<dbReference type="InterPro" id="IPR009075">
    <property type="entry name" value="AcylCo_DH/oxidase_C"/>
</dbReference>
<gene>
    <name evidence="10" type="ORF">MGWOODY_Mmi739</name>
</gene>
<evidence type="ECO:0000256" key="4">
    <source>
        <dbReference type="ARBA" id="ARBA00022630"/>
    </source>
</evidence>
<dbReference type="GO" id="GO:0005737">
    <property type="term" value="C:cytoplasm"/>
    <property type="evidence" value="ECO:0007669"/>
    <property type="project" value="TreeGrafter"/>
</dbReference>
<dbReference type="InterPro" id="IPR009100">
    <property type="entry name" value="AcylCoA_DH/oxidase_NM_dom_sf"/>
</dbReference>
<dbReference type="InterPro" id="IPR006091">
    <property type="entry name" value="Acyl-CoA_Oxase/DH_mid-dom"/>
</dbReference>
<dbReference type="SUPFAM" id="SSF56645">
    <property type="entry name" value="Acyl-CoA dehydrogenase NM domain-like"/>
    <property type="match status" value="1"/>
</dbReference>
<feature type="domain" description="Acyl-CoA dehydrogenase/oxidase C-terminal" evidence="7">
    <location>
        <begin position="233"/>
        <end position="385"/>
    </location>
</feature>
<evidence type="ECO:0000313" key="10">
    <source>
        <dbReference type="EMBL" id="CUV09467.1"/>
    </source>
</evidence>
<evidence type="ECO:0000256" key="1">
    <source>
        <dbReference type="ARBA" id="ARBA00001974"/>
    </source>
</evidence>
<dbReference type="InterPro" id="IPR013786">
    <property type="entry name" value="AcylCoA_DH/ox_N"/>
</dbReference>
<dbReference type="Pfam" id="PF02770">
    <property type="entry name" value="Acyl-CoA_dh_M"/>
    <property type="match status" value="1"/>
</dbReference>
<feature type="domain" description="Acyl-CoA dehydrogenase/oxidase N-terminal" evidence="9">
    <location>
        <begin position="10"/>
        <end position="115"/>
    </location>
</feature>
<keyword evidence="5" id="KW-0274">FAD</keyword>
<name>A0A161KFT7_9ZZZZ</name>
<dbReference type="AlphaFoldDB" id="A0A161KFT7"/>
<evidence type="ECO:0000256" key="5">
    <source>
        <dbReference type="ARBA" id="ARBA00022827"/>
    </source>
</evidence>
<dbReference type="FunFam" id="2.40.110.10:FF:000002">
    <property type="entry name" value="Acyl-CoA dehydrogenase fadE12"/>
    <property type="match status" value="1"/>
</dbReference>
<dbReference type="InterPro" id="IPR050741">
    <property type="entry name" value="Acyl-CoA_dehydrogenase"/>
</dbReference>
<dbReference type="Gene3D" id="1.10.540.10">
    <property type="entry name" value="Acyl-CoA dehydrogenase/oxidase, N-terminal domain"/>
    <property type="match status" value="1"/>
</dbReference>
<keyword evidence="4" id="KW-0285">Flavoprotein</keyword>
<dbReference type="Gene3D" id="2.40.110.10">
    <property type="entry name" value="Butyryl-CoA Dehydrogenase, subunit A, domain 2"/>
    <property type="match status" value="1"/>
</dbReference>
<dbReference type="Pfam" id="PF00441">
    <property type="entry name" value="Acyl-CoA_dh_1"/>
    <property type="match status" value="1"/>
</dbReference>
<dbReference type="InterPro" id="IPR046373">
    <property type="entry name" value="Acyl-CoA_Oxase/DH_mid-dom_sf"/>
</dbReference>
<evidence type="ECO:0000259" key="7">
    <source>
        <dbReference type="Pfam" id="PF00441"/>
    </source>
</evidence>
<sequence>MDNHLQPYFDFLEKEVIPLEPLLLDHQYDELYMSLDKLRQQVKKQGLWAPYLPVEHGGQGMALIEFAGVSEILGRSPLGHYTFNCQAPDIGNIELLSHFGSDKQKQTFLKPLMDGVIRSCIGMVEPDRPGSNPTWIDTAAAREGDEYVINGRKWFTSSADGASFCIVMAVTNPAADNRHQQASMIIVPMDTPGVELVRNISVMGEKGAGFFSHGEVQYTNVRVPSENLIQNEGEGFRLAQERLGPGRIHHCMRWIGICERSFDLMCQRAADRKITPKSTLADQPVIRSWIAESRAEIDADRLLVLECAQKIDAEGAHASRAEISMIKFHTAKTLGQVLDRAIQTHGALGVTDDTPLALWYRHERGARIYDGPDEVHKMAAARHILKSYEPDN</sequence>
<protein>
    <submittedName>
        <fullName evidence="10">Butyryl-CoA dehydrogenase</fullName>
        <ecNumber evidence="10">1.3.8.1</ecNumber>
    </submittedName>
</protein>
<accession>A0A161KFT7</accession>
<dbReference type="GO" id="GO:0050660">
    <property type="term" value="F:flavin adenine dinucleotide binding"/>
    <property type="evidence" value="ECO:0007669"/>
    <property type="project" value="InterPro"/>
</dbReference>
<dbReference type="EC" id="1.3.8.1" evidence="10"/>
<evidence type="ECO:0000259" key="9">
    <source>
        <dbReference type="Pfam" id="PF02771"/>
    </source>
</evidence>
<evidence type="ECO:0000256" key="2">
    <source>
        <dbReference type="ARBA" id="ARBA00009347"/>
    </source>
</evidence>
<dbReference type="PANTHER" id="PTHR48083:SF13">
    <property type="entry name" value="ACYL-COA DEHYDROGENASE FAMILY MEMBER 11"/>
    <property type="match status" value="1"/>
</dbReference>
<dbReference type="SUPFAM" id="SSF47203">
    <property type="entry name" value="Acyl-CoA dehydrogenase C-terminal domain-like"/>
    <property type="match status" value="1"/>
</dbReference>
<evidence type="ECO:0000259" key="8">
    <source>
        <dbReference type="Pfam" id="PF02770"/>
    </source>
</evidence>
<dbReference type="Gene3D" id="1.20.140.10">
    <property type="entry name" value="Butyryl-CoA Dehydrogenase, subunit A, domain 3"/>
    <property type="match status" value="1"/>
</dbReference>
<dbReference type="InterPro" id="IPR036250">
    <property type="entry name" value="AcylCo_DH-like_C"/>
</dbReference>
<dbReference type="EMBL" id="FAXC01000259">
    <property type="protein sequence ID" value="CUV09467.1"/>
    <property type="molecule type" value="Genomic_DNA"/>
</dbReference>
<proteinExistence type="inferred from homology"/>
<comment type="cofactor">
    <cofactor evidence="1">
        <name>FAD</name>
        <dbReference type="ChEBI" id="CHEBI:57692"/>
    </cofactor>
</comment>
<dbReference type="InterPro" id="IPR037069">
    <property type="entry name" value="AcylCoA_DH/ox_N_sf"/>
</dbReference>
<dbReference type="Pfam" id="PF02771">
    <property type="entry name" value="Acyl-CoA_dh_N"/>
    <property type="match status" value="1"/>
</dbReference>
<dbReference type="GO" id="GO:0016937">
    <property type="term" value="F:short-chain fatty acyl-CoA dehydrogenase activity"/>
    <property type="evidence" value="ECO:0007669"/>
    <property type="project" value="UniProtKB-EC"/>
</dbReference>
<evidence type="ECO:0000256" key="6">
    <source>
        <dbReference type="ARBA" id="ARBA00023002"/>
    </source>
</evidence>
<feature type="domain" description="Acyl-CoA oxidase/dehydrogenase middle" evidence="8">
    <location>
        <begin position="120"/>
        <end position="221"/>
    </location>
</feature>
<evidence type="ECO:0000256" key="3">
    <source>
        <dbReference type="ARBA" id="ARBA00011738"/>
    </source>
</evidence>
<dbReference type="GO" id="GO:0033539">
    <property type="term" value="P:fatty acid beta-oxidation using acyl-CoA dehydrogenase"/>
    <property type="evidence" value="ECO:0007669"/>
    <property type="project" value="TreeGrafter"/>
</dbReference>
<comment type="subunit">
    <text evidence="3">Homodimer.</text>
</comment>
<keyword evidence="6 10" id="KW-0560">Oxidoreductase</keyword>
<reference evidence="10" key="1">
    <citation type="submission" date="2015-10" db="EMBL/GenBank/DDBJ databases">
        <authorList>
            <person name="Gilbert D.G."/>
        </authorList>
    </citation>
    <scope>NUCLEOTIDE SEQUENCE</scope>
</reference>
<organism evidence="10">
    <name type="scientific">hydrothermal vent metagenome</name>
    <dbReference type="NCBI Taxonomy" id="652676"/>
    <lineage>
        <taxon>unclassified sequences</taxon>
        <taxon>metagenomes</taxon>
        <taxon>ecological metagenomes</taxon>
    </lineage>
</organism>
<comment type="similarity">
    <text evidence="2">Belongs to the acyl-CoA dehydrogenase family.</text>
</comment>
<dbReference type="PANTHER" id="PTHR48083">
    <property type="entry name" value="MEDIUM-CHAIN SPECIFIC ACYL-COA DEHYDROGENASE, MITOCHONDRIAL-RELATED"/>
    <property type="match status" value="1"/>
</dbReference>
<dbReference type="PIRSF" id="PIRSF016578">
    <property type="entry name" value="HsaA"/>
    <property type="match status" value="1"/>
</dbReference>